<feature type="transmembrane region" description="Helical" evidence="1">
    <location>
        <begin position="413"/>
        <end position="437"/>
    </location>
</feature>
<reference evidence="2" key="1">
    <citation type="journal article" date="2015" name="Nature">
        <title>Complex archaea that bridge the gap between prokaryotes and eukaryotes.</title>
        <authorList>
            <person name="Spang A."/>
            <person name="Saw J.H."/>
            <person name="Jorgensen S.L."/>
            <person name="Zaremba-Niedzwiedzka K."/>
            <person name="Martijn J."/>
            <person name="Lind A.E."/>
            <person name="van Eijk R."/>
            <person name="Schleper C."/>
            <person name="Guy L."/>
            <person name="Ettema T.J."/>
        </authorList>
    </citation>
    <scope>NUCLEOTIDE SEQUENCE</scope>
</reference>
<feature type="transmembrane region" description="Helical" evidence="1">
    <location>
        <begin position="707"/>
        <end position="724"/>
    </location>
</feature>
<keyword evidence="1" id="KW-0472">Membrane</keyword>
<comment type="caution">
    <text evidence="2">The sequence shown here is derived from an EMBL/GenBank/DDBJ whole genome shotgun (WGS) entry which is preliminary data.</text>
</comment>
<proteinExistence type="predicted"/>
<accession>A0A0F9SC50</accession>
<feature type="transmembrane region" description="Helical" evidence="1">
    <location>
        <begin position="383"/>
        <end position="407"/>
    </location>
</feature>
<keyword evidence="1" id="KW-0812">Transmembrane</keyword>
<evidence type="ECO:0000256" key="1">
    <source>
        <dbReference type="SAM" id="Phobius"/>
    </source>
</evidence>
<feature type="transmembrane region" description="Helical" evidence="1">
    <location>
        <begin position="617"/>
        <end position="645"/>
    </location>
</feature>
<organism evidence="2">
    <name type="scientific">marine sediment metagenome</name>
    <dbReference type="NCBI Taxonomy" id="412755"/>
    <lineage>
        <taxon>unclassified sequences</taxon>
        <taxon>metagenomes</taxon>
        <taxon>ecological metagenomes</taxon>
    </lineage>
</organism>
<keyword evidence="1" id="KW-1133">Transmembrane helix</keyword>
<protein>
    <submittedName>
        <fullName evidence="2">Uncharacterized protein</fullName>
    </submittedName>
</protein>
<feature type="transmembrane region" description="Helical" evidence="1">
    <location>
        <begin position="777"/>
        <end position="793"/>
    </location>
</feature>
<feature type="transmembrane region" description="Helical" evidence="1">
    <location>
        <begin position="848"/>
        <end position="869"/>
    </location>
</feature>
<gene>
    <name evidence="2" type="ORF">LCGC14_0489970</name>
</gene>
<feature type="transmembrane region" description="Helical" evidence="1">
    <location>
        <begin position="581"/>
        <end position="605"/>
    </location>
</feature>
<feature type="transmembrane region" description="Helical" evidence="1">
    <location>
        <begin position="805"/>
        <end position="828"/>
    </location>
</feature>
<dbReference type="EMBL" id="LAZR01000549">
    <property type="protein sequence ID" value="KKN64619.1"/>
    <property type="molecule type" value="Genomic_DNA"/>
</dbReference>
<feature type="transmembrane region" description="Helical" evidence="1">
    <location>
        <begin position="745"/>
        <end position="765"/>
    </location>
</feature>
<feature type="transmembrane region" description="Helical" evidence="1">
    <location>
        <begin position="657"/>
        <end position="676"/>
    </location>
</feature>
<evidence type="ECO:0000313" key="2">
    <source>
        <dbReference type="EMBL" id="KKN64619.1"/>
    </source>
</evidence>
<sequence>MAVEYSPQTVADLTAAFGQTGIVRPMRIGRYEAGRELTFDITGVAPARPARMRVRIERFVGGGYAGQVYRVKLLELDAPEGPISGLAVGDCYALKILLPPRASSARFRDALYAVGFQAPFSLQSNPAAARAGALWQTLIRRAARLKLGSERAVTEIHATFVDSALGSCGEISEWIDGRVWRFETDDHFGRRRHWKVGQPRDGFGSPEYLAKRQFMADVVDLLHEMGAPELARQYEWWTCKSQPNCLKRHDGGDDPAAGLTAVDFRAGLALLPFLPMSPADVWLIAKGIGRGSLVQFDRGNLTKLKGFIEAHHEHFSDMADVVAELETAERRYRDSQIDITHNFPRLAYSPRLWGTILAGAVDSWRIRNVIDEPTADVLHKNRFAAALFGLLGTLAPASLIAGLVVLVSCLFRWRITAAEGIAGVALVTVGPAVVRLLRALMGRADVRHHYGRIVTQGLYLRKAFRAHVYEALIGWHRAGRLDERHTERVKRHVWLYLIHRPLSVLPAGLHRFLTDGRYVLGVLHFILIRPVKLVLNADLRETWMREMLAEGLRRRIISDDEADQIDKHIPDPFVQKYLKALAVHVCTLPISQVVALIAAMIYSWSMGLHFWYDFWKVWGIALAFIATVQVVPISPGSLVRGLYVLYLVIRERNFKDYNIAVFLAFFKYIGYLAFPIQMANRYPVLSRFMAGHWATGAARMVPVFGEHGALLEHGVFDLFFNYSLTLRRRIRVRVKQRKALPQRHWHFVPIALAAGAIYAAISWVYVRQGFVPAQRHIWYATLVVPLIAGWVTARWAGGAPPARRVVLGAFTGLLAGLLAGGAYVFFLAHLQAGADQAVDMSTLVKPAVAATVWRLFTFGILATVGALICENIVPEPSPSASLAH</sequence>
<name>A0A0F9SC50_9ZZZZ</name>
<dbReference type="AlphaFoldDB" id="A0A0F9SC50"/>